<dbReference type="EMBL" id="VFOV01000001">
    <property type="protein sequence ID" value="TQL66711.1"/>
    <property type="molecule type" value="Genomic_DNA"/>
</dbReference>
<sequence>MLLVDQAPQRASIVTRGRRWRRGVRISGVLVVVAALVVLSLWLLARSSTPAEVTREFVETTSTSTLYDLASDKGDKLLDGGGAKALIDVAQGKRTYTDPNPHALTRTIVYGEPEVEGDVARVDVTISYVADDGPVPDDSMIVVLARDDDGWRVEEWGTAERSR</sequence>
<evidence type="ECO:0000313" key="3">
    <source>
        <dbReference type="Proteomes" id="UP000320209"/>
    </source>
</evidence>
<keyword evidence="3" id="KW-1185">Reference proteome</keyword>
<name>A0A543A292_9ACTN</name>
<proteinExistence type="predicted"/>
<keyword evidence="1" id="KW-0472">Membrane</keyword>
<organism evidence="2 3">
    <name type="scientific">Nocardioides albertanoniae</name>
    <dbReference type="NCBI Taxonomy" id="1175486"/>
    <lineage>
        <taxon>Bacteria</taxon>
        <taxon>Bacillati</taxon>
        <taxon>Actinomycetota</taxon>
        <taxon>Actinomycetes</taxon>
        <taxon>Propionibacteriales</taxon>
        <taxon>Nocardioidaceae</taxon>
        <taxon>Nocardioides</taxon>
    </lineage>
</organism>
<reference evidence="2 3" key="1">
    <citation type="submission" date="2019-06" db="EMBL/GenBank/DDBJ databases">
        <title>Sequencing the genomes of 1000 actinobacteria strains.</title>
        <authorList>
            <person name="Klenk H.-P."/>
        </authorList>
    </citation>
    <scope>NUCLEOTIDE SEQUENCE [LARGE SCALE GENOMIC DNA]</scope>
    <source>
        <strain evidence="2 3">DSM 25218</strain>
    </source>
</reference>
<protein>
    <submittedName>
        <fullName evidence="2">Uncharacterized protein</fullName>
    </submittedName>
</protein>
<dbReference type="Proteomes" id="UP000320209">
    <property type="component" value="Unassembled WGS sequence"/>
</dbReference>
<dbReference type="AlphaFoldDB" id="A0A543A292"/>
<keyword evidence="1" id="KW-1133">Transmembrane helix</keyword>
<feature type="transmembrane region" description="Helical" evidence="1">
    <location>
        <begin position="26"/>
        <end position="45"/>
    </location>
</feature>
<keyword evidence="1" id="KW-0812">Transmembrane</keyword>
<comment type="caution">
    <text evidence="2">The sequence shown here is derived from an EMBL/GenBank/DDBJ whole genome shotgun (WGS) entry which is preliminary data.</text>
</comment>
<evidence type="ECO:0000256" key="1">
    <source>
        <dbReference type="SAM" id="Phobius"/>
    </source>
</evidence>
<accession>A0A543A292</accession>
<gene>
    <name evidence="2" type="ORF">FB381_0576</name>
</gene>
<evidence type="ECO:0000313" key="2">
    <source>
        <dbReference type="EMBL" id="TQL66711.1"/>
    </source>
</evidence>